<dbReference type="InterPro" id="IPR014729">
    <property type="entry name" value="Rossmann-like_a/b/a_fold"/>
</dbReference>
<gene>
    <name evidence="5" type="ORF">Tci_006684</name>
</gene>
<dbReference type="EMBL" id="BKCJ010000609">
    <property type="protein sequence ID" value="GEU34706.1"/>
    <property type="molecule type" value="Genomic_DNA"/>
</dbReference>
<reference evidence="5" key="1">
    <citation type="journal article" date="2019" name="Sci. Rep.">
        <title>Draft genome of Tanacetum cinerariifolium, the natural source of mosquito coil.</title>
        <authorList>
            <person name="Yamashiro T."/>
            <person name="Shiraishi A."/>
            <person name="Satake H."/>
            <person name="Nakayama K."/>
        </authorList>
    </citation>
    <scope>NUCLEOTIDE SEQUENCE</scope>
</reference>
<dbReference type="AlphaFoldDB" id="A0A6L2JCS6"/>
<dbReference type="GO" id="GO:0005737">
    <property type="term" value="C:cytoplasm"/>
    <property type="evidence" value="ECO:0007669"/>
    <property type="project" value="TreeGrafter"/>
</dbReference>
<keyword evidence="5" id="KW-0436">Ligase</keyword>
<keyword evidence="4" id="KW-0175">Coiled coil</keyword>
<feature type="coiled-coil region" evidence="4">
    <location>
        <begin position="34"/>
        <end position="61"/>
    </location>
</feature>
<sequence>MLNALNISIGLDNPVRRMNPKKQLKKHVDYEQLINVLAMDKSRLEEELRATKSKLKLYDRLCEKQIGFALFRLCDEMVKKNNISDFDLKMVYDGGGMNPEGLRKCTSLGCSTKNVTTQSGNVIIIQKDEVNIKITKAYCPPNVVEGNPCLEYIRHIVFLWFKEFKVQELHCLYSRQRDLMNELTKNDFFNEYPHFTQSAAVKTIIGADMELIDSLPAHEIV</sequence>
<comment type="catalytic activity">
    <reaction evidence="3">
        <text>tRNA(Tyr) + L-tyrosine + ATP = L-tyrosyl-tRNA(Tyr) + AMP + diphosphate + H(+)</text>
        <dbReference type="Rhea" id="RHEA:10220"/>
        <dbReference type="Rhea" id="RHEA-COMP:9706"/>
        <dbReference type="Rhea" id="RHEA-COMP:9707"/>
        <dbReference type="ChEBI" id="CHEBI:15378"/>
        <dbReference type="ChEBI" id="CHEBI:30616"/>
        <dbReference type="ChEBI" id="CHEBI:33019"/>
        <dbReference type="ChEBI" id="CHEBI:58315"/>
        <dbReference type="ChEBI" id="CHEBI:78442"/>
        <dbReference type="ChEBI" id="CHEBI:78536"/>
        <dbReference type="ChEBI" id="CHEBI:456215"/>
        <dbReference type="EC" id="6.1.1.1"/>
    </reaction>
</comment>
<protein>
    <recommendedName>
        <fullName evidence="1">tyrosine--tRNA ligase</fullName>
        <ecNumber evidence="1">6.1.1.1</ecNumber>
    </recommendedName>
    <alternativeName>
        <fullName evidence="2">Tyrosyl-tRNA synthetase</fullName>
    </alternativeName>
</protein>
<comment type="caution">
    <text evidence="5">The sequence shown here is derived from an EMBL/GenBank/DDBJ whole genome shotgun (WGS) entry which is preliminary data.</text>
</comment>
<dbReference type="InterPro" id="IPR050489">
    <property type="entry name" value="Tyr-tRNA_synthase"/>
</dbReference>
<evidence type="ECO:0000313" key="5">
    <source>
        <dbReference type="EMBL" id="GEU34706.1"/>
    </source>
</evidence>
<name>A0A6L2JCS6_TANCI</name>
<proteinExistence type="predicted"/>
<organism evidence="5">
    <name type="scientific">Tanacetum cinerariifolium</name>
    <name type="common">Dalmatian daisy</name>
    <name type="synonym">Chrysanthemum cinerariifolium</name>
    <dbReference type="NCBI Taxonomy" id="118510"/>
    <lineage>
        <taxon>Eukaryota</taxon>
        <taxon>Viridiplantae</taxon>
        <taxon>Streptophyta</taxon>
        <taxon>Embryophyta</taxon>
        <taxon>Tracheophyta</taxon>
        <taxon>Spermatophyta</taxon>
        <taxon>Magnoliopsida</taxon>
        <taxon>eudicotyledons</taxon>
        <taxon>Gunneridae</taxon>
        <taxon>Pentapetalae</taxon>
        <taxon>asterids</taxon>
        <taxon>campanulids</taxon>
        <taxon>Asterales</taxon>
        <taxon>Asteraceae</taxon>
        <taxon>Asteroideae</taxon>
        <taxon>Anthemideae</taxon>
        <taxon>Anthemidinae</taxon>
        <taxon>Tanacetum</taxon>
    </lineage>
</organism>
<dbReference type="PANTHER" id="PTHR46264">
    <property type="entry name" value="TYROSINE-TRNA LIGASE"/>
    <property type="match status" value="1"/>
</dbReference>
<accession>A0A6L2JCS6</accession>
<dbReference type="GO" id="GO:0006437">
    <property type="term" value="P:tyrosyl-tRNA aminoacylation"/>
    <property type="evidence" value="ECO:0007669"/>
    <property type="project" value="TreeGrafter"/>
</dbReference>
<evidence type="ECO:0000256" key="1">
    <source>
        <dbReference type="ARBA" id="ARBA00013160"/>
    </source>
</evidence>
<dbReference type="EC" id="6.1.1.1" evidence="1"/>
<dbReference type="GO" id="GO:0004831">
    <property type="term" value="F:tyrosine-tRNA ligase activity"/>
    <property type="evidence" value="ECO:0007669"/>
    <property type="project" value="UniProtKB-EC"/>
</dbReference>
<evidence type="ECO:0000256" key="2">
    <source>
        <dbReference type="ARBA" id="ARBA00033323"/>
    </source>
</evidence>
<dbReference type="Gene3D" id="3.40.50.620">
    <property type="entry name" value="HUPs"/>
    <property type="match status" value="1"/>
</dbReference>
<evidence type="ECO:0000256" key="3">
    <source>
        <dbReference type="ARBA" id="ARBA00048248"/>
    </source>
</evidence>
<dbReference type="PANTHER" id="PTHR46264:SF4">
    <property type="entry name" value="TYROSINE--TRNA LIGASE, CYTOPLASMIC"/>
    <property type="match status" value="1"/>
</dbReference>
<evidence type="ECO:0000256" key="4">
    <source>
        <dbReference type="SAM" id="Coils"/>
    </source>
</evidence>